<dbReference type="GeneID" id="64975287"/>
<dbReference type="RefSeq" id="XP_041557476.1">
    <property type="nucleotide sequence ID" value="XM_041704942.1"/>
</dbReference>
<evidence type="ECO:0000313" key="2">
    <source>
        <dbReference type="Proteomes" id="UP000654913"/>
    </source>
</evidence>
<dbReference type="SUPFAM" id="SSF56801">
    <property type="entry name" value="Acetyl-CoA synthetase-like"/>
    <property type="match status" value="1"/>
</dbReference>
<accession>A0A7R7XPE0</accession>
<dbReference type="EMBL" id="AP024446">
    <property type="protein sequence ID" value="BCS25282.1"/>
    <property type="molecule type" value="Genomic_DNA"/>
</dbReference>
<reference evidence="1" key="1">
    <citation type="submission" date="2021-01" db="EMBL/GenBank/DDBJ databases">
        <authorList>
            <consortium name="Aspergillus puulaauensis MK2 genome sequencing consortium"/>
            <person name="Kazuki M."/>
            <person name="Futagami T."/>
        </authorList>
    </citation>
    <scope>NUCLEOTIDE SEQUENCE</scope>
    <source>
        <strain evidence="1">MK2</strain>
    </source>
</reference>
<dbReference type="Proteomes" id="UP000654913">
    <property type="component" value="Chromosome 4"/>
</dbReference>
<dbReference type="KEGG" id="apuu:APUU_41726S"/>
<reference evidence="1" key="2">
    <citation type="submission" date="2021-02" db="EMBL/GenBank/DDBJ databases">
        <title>Aspergillus puulaauensis MK2 genome sequence.</title>
        <authorList>
            <person name="Futagami T."/>
            <person name="Mori K."/>
            <person name="Kadooka C."/>
            <person name="Tanaka T."/>
        </authorList>
    </citation>
    <scope>NUCLEOTIDE SEQUENCE</scope>
    <source>
        <strain evidence="1">MK2</strain>
    </source>
</reference>
<dbReference type="OrthoDB" id="4486872at2759"/>
<evidence type="ECO:0008006" key="3">
    <source>
        <dbReference type="Google" id="ProtNLM"/>
    </source>
</evidence>
<organism evidence="1 2">
    <name type="scientific">Aspergillus puulaauensis</name>
    <dbReference type="NCBI Taxonomy" id="1220207"/>
    <lineage>
        <taxon>Eukaryota</taxon>
        <taxon>Fungi</taxon>
        <taxon>Dikarya</taxon>
        <taxon>Ascomycota</taxon>
        <taxon>Pezizomycotina</taxon>
        <taxon>Eurotiomycetes</taxon>
        <taxon>Eurotiomycetidae</taxon>
        <taxon>Eurotiales</taxon>
        <taxon>Aspergillaceae</taxon>
        <taxon>Aspergillus</taxon>
    </lineage>
</organism>
<protein>
    <recommendedName>
        <fullName evidence="3">AMP-binding enzyme C-terminal domain-containing protein</fullName>
    </recommendedName>
</protein>
<name>A0A7R7XPE0_9EURO</name>
<dbReference type="InterPro" id="IPR045851">
    <property type="entry name" value="AMP-bd_C_sf"/>
</dbReference>
<keyword evidence="2" id="KW-1185">Reference proteome</keyword>
<proteinExistence type="predicted"/>
<dbReference type="Gene3D" id="3.30.300.30">
    <property type="match status" value="1"/>
</dbReference>
<dbReference type="AlphaFoldDB" id="A0A7R7XPE0"/>
<evidence type="ECO:0000313" key="1">
    <source>
        <dbReference type="EMBL" id="BCS25282.1"/>
    </source>
</evidence>
<gene>
    <name evidence="1" type="ORF">APUU_41726S</name>
</gene>
<sequence>MNEDLQSEVPLAYITLKEGSVERDETAFEILTYVKAQLIYYKHIRGGIIWASTIPRSASGKILKRVLRDRAGGADKGKQIGAVAYKKYRQSKL</sequence>